<dbReference type="AlphaFoldDB" id="A0A2I0B9R0"/>
<name>A0A2I0B9R0_9ASPA</name>
<evidence type="ECO:0000313" key="3">
    <source>
        <dbReference type="Proteomes" id="UP000236161"/>
    </source>
</evidence>
<dbReference type="EMBL" id="KZ451903">
    <property type="protein sequence ID" value="PKA64535.1"/>
    <property type="molecule type" value="Genomic_DNA"/>
</dbReference>
<accession>A0A2I0B9R0</accession>
<evidence type="ECO:0000313" key="2">
    <source>
        <dbReference type="EMBL" id="PKA64535.1"/>
    </source>
</evidence>
<sequence length="126" mass="13362">MQYVPLIVVKHIDARARLPRGTEELTNIYGASDGSPVVPRRAGVVMAMFSSIAGSLREEIPESGGPAKLDQAGVKRSSVRKEAPKKPKIRLSSAGEGAHAASRSYQGDARPAPLVENAIMVADDEV</sequence>
<protein>
    <submittedName>
        <fullName evidence="2">Uncharacterized protein</fullName>
    </submittedName>
</protein>
<organism evidence="2 3">
    <name type="scientific">Apostasia shenzhenica</name>
    <dbReference type="NCBI Taxonomy" id="1088818"/>
    <lineage>
        <taxon>Eukaryota</taxon>
        <taxon>Viridiplantae</taxon>
        <taxon>Streptophyta</taxon>
        <taxon>Embryophyta</taxon>
        <taxon>Tracheophyta</taxon>
        <taxon>Spermatophyta</taxon>
        <taxon>Magnoliopsida</taxon>
        <taxon>Liliopsida</taxon>
        <taxon>Asparagales</taxon>
        <taxon>Orchidaceae</taxon>
        <taxon>Apostasioideae</taxon>
        <taxon>Apostasia</taxon>
    </lineage>
</organism>
<feature type="region of interest" description="Disordered" evidence="1">
    <location>
        <begin position="59"/>
        <end position="113"/>
    </location>
</feature>
<reference evidence="2 3" key="1">
    <citation type="journal article" date="2017" name="Nature">
        <title>The Apostasia genome and the evolution of orchids.</title>
        <authorList>
            <person name="Zhang G.Q."/>
            <person name="Liu K.W."/>
            <person name="Li Z."/>
            <person name="Lohaus R."/>
            <person name="Hsiao Y.Y."/>
            <person name="Niu S.C."/>
            <person name="Wang J.Y."/>
            <person name="Lin Y.C."/>
            <person name="Xu Q."/>
            <person name="Chen L.J."/>
            <person name="Yoshida K."/>
            <person name="Fujiwara S."/>
            <person name="Wang Z.W."/>
            <person name="Zhang Y.Q."/>
            <person name="Mitsuda N."/>
            <person name="Wang M."/>
            <person name="Liu G.H."/>
            <person name="Pecoraro L."/>
            <person name="Huang H.X."/>
            <person name="Xiao X.J."/>
            <person name="Lin M."/>
            <person name="Wu X.Y."/>
            <person name="Wu W.L."/>
            <person name="Chen Y.Y."/>
            <person name="Chang S.B."/>
            <person name="Sakamoto S."/>
            <person name="Ohme-Takagi M."/>
            <person name="Yagi M."/>
            <person name="Zeng S.J."/>
            <person name="Shen C.Y."/>
            <person name="Yeh C.M."/>
            <person name="Luo Y.B."/>
            <person name="Tsai W.C."/>
            <person name="Van de Peer Y."/>
            <person name="Liu Z.J."/>
        </authorList>
    </citation>
    <scope>NUCLEOTIDE SEQUENCE [LARGE SCALE GENOMIC DNA]</scope>
    <source>
        <strain evidence="3">cv. Shenzhen</strain>
        <tissue evidence="2">Stem</tissue>
    </source>
</reference>
<gene>
    <name evidence="2" type="ORF">AXF42_Ash007280</name>
</gene>
<proteinExistence type="predicted"/>
<evidence type="ECO:0000256" key="1">
    <source>
        <dbReference type="SAM" id="MobiDB-lite"/>
    </source>
</evidence>
<keyword evidence="3" id="KW-1185">Reference proteome</keyword>
<dbReference type="Proteomes" id="UP000236161">
    <property type="component" value="Unassembled WGS sequence"/>
</dbReference>